<comment type="similarity">
    <text evidence="2">Belongs to the outer membrane factor (OMF) (TC 1.B.17) family.</text>
</comment>
<keyword evidence="8" id="KW-0175">Coiled coil</keyword>
<keyword evidence="3" id="KW-0813">Transport</keyword>
<keyword evidence="5" id="KW-0812">Transmembrane</keyword>
<gene>
    <name evidence="10" type="ORF">CFH83_09195</name>
</gene>
<evidence type="ECO:0000256" key="7">
    <source>
        <dbReference type="ARBA" id="ARBA00023237"/>
    </source>
</evidence>
<dbReference type="SUPFAM" id="SSF56954">
    <property type="entry name" value="Outer membrane efflux proteins (OEP)"/>
    <property type="match status" value="1"/>
</dbReference>
<dbReference type="InterPro" id="IPR051906">
    <property type="entry name" value="TolC-like"/>
</dbReference>
<dbReference type="Pfam" id="PF02321">
    <property type="entry name" value="OEP"/>
    <property type="match status" value="1"/>
</dbReference>
<dbReference type="GO" id="GO:0009279">
    <property type="term" value="C:cell outer membrane"/>
    <property type="evidence" value="ECO:0007669"/>
    <property type="project" value="UniProtKB-SubCell"/>
</dbReference>
<feature type="chain" id="PRO_5013588655" evidence="9">
    <location>
        <begin position="18"/>
        <end position="400"/>
    </location>
</feature>
<evidence type="ECO:0000256" key="6">
    <source>
        <dbReference type="ARBA" id="ARBA00023136"/>
    </source>
</evidence>
<evidence type="ECO:0000313" key="10">
    <source>
        <dbReference type="EMBL" id="DAB37802.1"/>
    </source>
</evidence>
<keyword evidence="9" id="KW-0732">Signal</keyword>
<evidence type="ECO:0000256" key="5">
    <source>
        <dbReference type="ARBA" id="ARBA00022692"/>
    </source>
</evidence>
<accession>A0A2D3W8Z7</accession>
<dbReference type="RefSeq" id="WP_303663135.1">
    <property type="nucleotide sequence ID" value="NZ_DLUI01000132.1"/>
</dbReference>
<dbReference type="Proteomes" id="UP000228859">
    <property type="component" value="Unassembled WGS sequence"/>
</dbReference>
<feature type="signal peptide" evidence="9">
    <location>
        <begin position="1"/>
        <end position="17"/>
    </location>
</feature>
<proteinExistence type="inferred from homology"/>
<evidence type="ECO:0000256" key="2">
    <source>
        <dbReference type="ARBA" id="ARBA00007613"/>
    </source>
</evidence>
<evidence type="ECO:0000256" key="9">
    <source>
        <dbReference type="SAM" id="SignalP"/>
    </source>
</evidence>
<reference evidence="10 11" key="1">
    <citation type="journal article" date="2017" name="Front. Microbiol.">
        <title>Comparative Genomic Analysis of the Class Epsilonproteobacteria and Proposed Reclassification to Epsilonbacteraeota (phyl. nov.).</title>
        <authorList>
            <person name="Waite D.W."/>
            <person name="Vanwonterghem I."/>
            <person name="Rinke C."/>
            <person name="Parks D.H."/>
            <person name="Zhang Y."/>
            <person name="Takai K."/>
            <person name="Sievert S.M."/>
            <person name="Simon J."/>
            <person name="Campbell B.J."/>
            <person name="Hanson T.E."/>
            <person name="Woyke T."/>
            <person name="Klotz M.G."/>
            <person name="Hugenholtz P."/>
        </authorList>
    </citation>
    <scope>NUCLEOTIDE SEQUENCE [LARGE SCALE GENOMIC DNA]</scope>
    <source>
        <strain evidence="10">UBA12443</strain>
    </source>
</reference>
<sequence length="400" mass="45292">MKRNPLFLALIPLSLLSADTVSLLSPEKKTVLKYQQDIYESEHQKLRYNWISPLNLNAIYDYDKSPQGGYHSDTETLSASISQDIFRSGGITYQIKYADAKKQSETIRLQKDIALYNQQLFIALLNYRKNSVLLDQSRKRLENKGIEVFIKRQLYDAGKVDITELNNALMAKSVEQKSVASLKYSLAEQRYEIAKLSDINPENFQLPRFELVGKEQFVEHQLDVEYSRAQADTLKNLSGVTGSRYLPTLSLNGDVGYRRYDPQELSGYSGNFYSAGVQLTLPLTYNASATIQEAQATYLKENAAIADKKRELDAAYAQVIEKIESYRESIAITSENLILYNDLLRAIEAGVNAGTKTGYDLQTLKNTKAIEELEITINEINIQILLAQLHFALNPSKELL</sequence>
<evidence type="ECO:0000256" key="3">
    <source>
        <dbReference type="ARBA" id="ARBA00022448"/>
    </source>
</evidence>
<dbReference type="InterPro" id="IPR003423">
    <property type="entry name" value="OMP_efflux"/>
</dbReference>
<name>A0A2D3W8Z7_9BACT</name>
<dbReference type="PANTHER" id="PTHR30026:SF20">
    <property type="entry name" value="OUTER MEMBRANE PROTEIN TOLC"/>
    <property type="match status" value="1"/>
</dbReference>
<feature type="coiled-coil region" evidence="8">
    <location>
        <begin position="291"/>
        <end position="329"/>
    </location>
</feature>
<evidence type="ECO:0000256" key="1">
    <source>
        <dbReference type="ARBA" id="ARBA00004442"/>
    </source>
</evidence>
<protein>
    <submittedName>
        <fullName evidence="10">Transporter</fullName>
    </submittedName>
</protein>
<comment type="caution">
    <text evidence="10">The sequence shown here is derived from an EMBL/GenBank/DDBJ whole genome shotgun (WGS) entry which is preliminary data.</text>
</comment>
<dbReference type="Gene3D" id="1.20.1600.10">
    <property type="entry name" value="Outer membrane efflux proteins (OEP)"/>
    <property type="match status" value="2"/>
</dbReference>
<dbReference type="EMBL" id="DLUI01000132">
    <property type="protein sequence ID" value="DAB37802.1"/>
    <property type="molecule type" value="Genomic_DNA"/>
</dbReference>
<evidence type="ECO:0000256" key="8">
    <source>
        <dbReference type="SAM" id="Coils"/>
    </source>
</evidence>
<organism evidence="10 11">
    <name type="scientific">Sulfuricurvum kujiense</name>
    <dbReference type="NCBI Taxonomy" id="148813"/>
    <lineage>
        <taxon>Bacteria</taxon>
        <taxon>Pseudomonadati</taxon>
        <taxon>Campylobacterota</taxon>
        <taxon>Epsilonproteobacteria</taxon>
        <taxon>Campylobacterales</taxon>
        <taxon>Sulfurimonadaceae</taxon>
        <taxon>Sulfuricurvum</taxon>
    </lineage>
</organism>
<dbReference type="GO" id="GO:0015562">
    <property type="term" value="F:efflux transmembrane transporter activity"/>
    <property type="evidence" value="ECO:0007669"/>
    <property type="project" value="InterPro"/>
</dbReference>
<dbReference type="GO" id="GO:1990281">
    <property type="term" value="C:efflux pump complex"/>
    <property type="evidence" value="ECO:0007669"/>
    <property type="project" value="TreeGrafter"/>
</dbReference>
<keyword evidence="6" id="KW-0472">Membrane</keyword>
<keyword evidence="4" id="KW-1134">Transmembrane beta strand</keyword>
<dbReference type="AlphaFoldDB" id="A0A2D3W8Z7"/>
<keyword evidence="7" id="KW-0998">Cell outer membrane</keyword>
<comment type="subcellular location">
    <subcellularLocation>
        <location evidence="1">Cell outer membrane</location>
    </subcellularLocation>
</comment>
<dbReference type="PANTHER" id="PTHR30026">
    <property type="entry name" value="OUTER MEMBRANE PROTEIN TOLC"/>
    <property type="match status" value="1"/>
</dbReference>
<evidence type="ECO:0000256" key="4">
    <source>
        <dbReference type="ARBA" id="ARBA00022452"/>
    </source>
</evidence>
<dbReference type="GO" id="GO:0015288">
    <property type="term" value="F:porin activity"/>
    <property type="evidence" value="ECO:0007669"/>
    <property type="project" value="TreeGrafter"/>
</dbReference>
<evidence type="ECO:0000313" key="11">
    <source>
        <dbReference type="Proteomes" id="UP000228859"/>
    </source>
</evidence>